<dbReference type="AlphaFoldDB" id="A0A8B9C652"/>
<proteinExistence type="predicted"/>
<dbReference type="Ensembl" id="ENSABRT00000021178.1">
    <property type="protein sequence ID" value="ENSABRP00000014845.1"/>
    <property type="gene ID" value="ENSABRG00000013079.1"/>
</dbReference>
<organism evidence="1 2">
    <name type="scientific">Anser brachyrhynchus</name>
    <name type="common">Pink-footed goose</name>
    <dbReference type="NCBI Taxonomy" id="132585"/>
    <lineage>
        <taxon>Eukaryota</taxon>
        <taxon>Metazoa</taxon>
        <taxon>Chordata</taxon>
        <taxon>Craniata</taxon>
        <taxon>Vertebrata</taxon>
        <taxon>Euteleostomi</taxon>
        <taxon>Archelosauria</taxon>
        <taxon>Archosauria</taxon>
        <taxon>Dinosauria</taxon>
        <taxon>Saurischia</taxon>
        <taxon>Theropoda</taxon>
        <taxon>Coelurosauria</taxon>
        <taxon>Aves</taxon>
        <taxon>Neognathae</taxon>
        <taxon>Galloanserae</taxon>
        <taxon>Anseriformes</taxon>
        <taxon>Anatidae</taxon>
        <taxon>Anserinae</taxon>
        <taxon>Anser</taxon>
    </lineage>
</organism>
<protein>
    <submittedName>
        <fullName evidence="1">Uncharacterized protein</fullName>
    </submittedName>
</protein>
<keyword evidence="2" id="KW-1185">Reference proteome</keyword>
<reference evidence="1" key="2">
    <citation type="submission" date="2025-09" db="UniProtKB">
        <authorList>
            <consortium name="Ensembl"/>
        </authorList>
    </citation>
    <scope>IDENTIFICATION</scope>
</reference>
<evidence type="ECO:0000313" key="1">
    <source>
        <dbReference type="Ensembl" id="ENSABRP00000014845.1"/>
    </source>
</evidence>
<sequence length="77" mass="8333">SFFIVYLLVSSALEKMSETGKLLPGPFPLPFIGNMLQLKNSLPESVEEVKGICLQGLIAFTRALSFLCSVTCSCSCN</sequence>
<accession>A0A8B9C652</accession>
<evidence type="ECO:0000313" key="2">
    <source>
        <dbReference type="Proteomes" id="UP000694426"/>
    </source>
</evidence>
<reference evidence="1" key="1">
    <citation type="submission" date="2025-08" db="UniProtKB">
        <authorList>
            <consortium name="Ensembl"/>
        </authorList>
    </citation>
    <scope>IDENTIFICATION</scope>
</reference>
<name>A0A8B9C652_9AVES</name>
<dbReference type="Proteomes" id="UP000694426">
    <property type="component" value="Unplaced"/>
</dbReference>